<organism evidence="2 3">
    <name type="scientific">Parnassius apollo</name>
    <name type="common">Apollo butterfly</name>
    <name type="synonym">Papilio apollo</name>
    <dbReference type="NCBI Taxonomy" id="110799"/>
    <lineage>
        <taxon>Eukaryota</taxon>
        <taxon>Metazoa</taxon>
        <taxon>Ecdysozoa</taxon>
        <taxon>Arthropoda</taxon>
        <taxon>Hexapoda</taxon>
        <taxon>Insecta</taxon>
        <taxon>Pterygota</taxon>
        <taxon>Neoptera</taxon>
        <taxon>Endopterygota</taxon>
        <taxon>Lepidoptera</taxon>
        <taxon>Glossata</taxon>
        <taxon>Ditrysia</taxon>
        <taxon>Papilionoidea</taxon>
        <taxon>Papilionidae</taxon>
        <taxon>Parnassiinae</taxon>
        <taxon>Parnassini</taxon>
        <taxon>Parnassius</taxon>
        <taxon>Parnassius</taxon>
    </lineage>
</organism>
<keyword evidence="3" id="KW-1185">Reference proteome</keyword>
<dbReference type="OrthoDB" id="7487840at2759"/>
<accession>A0A8S3X6M9</accession>
<evidence type="ECO:0000313" key="2">
    <source>
        <dbReference type="EMBL" id="CAG5001654.1"/>
    </source>
</evidence>
<comment type="caution">
    <text evidence="2">The sequence shown here is derived from an EMBL/GenBank/DDBJ whole genome shotgun (WGS) entry which is preliminary data.</text>
</comment>
<dbReference type="AlphaFoldDB" id="A0A8S3X6M9"/>
<feature type="transmembrane region" description="Helical" evidence="1">
    <location>
        <begin position="23"/>
        <end position="45"/>
    </location>
</feature>
<evidence type="ECO:0000256" key="1">
    <source>
        <dbReference type="SAM" id="Phobius"/>
    </source>
</evidence>
<proteinExistence type="predicted"/>
<evidence type="ECO:0000313" key="3">
    <source>
        <dbReference type="Proteomes" id="UP000691718"/>
    </source>
</evidence>
<keyword evidence="1" id="KW-1133">Transmembrane helix</keyword>
<sequence length="424" mass="48788">MPLVTESESINTSFISRLRSRLWIARILIISGVILILIGGIQLIIKLVSSQDHTYDPADSALQSRHSENPPPVYLEPNDLRYLMMWDRLQLHKILPPSNITTVHGVIYWESLITYRFPFLSSQPEVISIIPVLTSGLPLKHGWESLDKFQDGDHLYIRDHPYLEQLQCTYEKLWGTYDIRQLTIVKTSFNLEDNIFKHTLSLNLDSSHSLPPDYFRKSWAIMPSQDRWCYDYHIFFDSKITQKQQNHLQLSPTPEDPPVDLDIKDPISECSSHLGKRAIYWSQRDLPRKVAQYITHSPFAIGEFRDGIYKITSIIDSNIPISLVVPLVRQHGMFQVQDEHKNETLWVEPITGNLYKDPHWTHYSMVASWLPMCNGTGIDPLTGKVVSSDTANTPISLIEKTEEFYPTSLYTKGSLSGIIEDNII</sequence>
<name>A0A8S3X6M9_PARAO</name>
<keyword evidence="1" id="KW-0812">Transmembrane</keyword>
<reference evidence="2" key="1">
    <citation type="submission" date="2021-04" db="EMBL/GenBank/DDBJ databases">
        <authorList>
            <person name="Tunstrom K."/>
        </authorList>
    </citation>
    <scope>NUCLEOTIDE SEQUENCE</scope>
</reference>
<keyword evidence="1" id="KW-0472">Membrane</keyword>
<protein>
    <submittedName>
        <fullName evidence="2">(apollo) hypothetical protein</fullName>
    </submittedName>
</protein>
<gene>
    <name evidence="2" type="ORF">PAPOLLO_LOCUS13955</name>
</gene>
<dbReference type="EMBL" id="CAJQZP010000945">
    <property type="protein sequence ID" value="CAG5001654.1"/>
    <property type="molecule type" value="Genomic_DNA"/>
</dbReference>
<dbReference type="Proteomes" id="UP000691718">
    <property type="component" value="Unassembled WGS sequence"/>
</dbReference>